<feature type="transmembrane region" description="Helical" evidence="1">
    <location>
        <begin position="20"/>
        <end position="41"/>
    </location>
</feature>
<gene>
    <name evidence="2" type="ORF">KY465_07580</name>
</gene>
<accession>A0ABS6WMG5</accession>
<evidence type="ECO:0000313" key="3">
    <source>
        <dbReference type="Proteomes" id="UP001430804"/>
    </source>
</evidence>
<protein>
    <submittedName>
        <fullName evidence="2">Uncharacterized protein</fullName>
    </submittedName>
</protein>
<evidence type="ECO:0000256" key="1">
    <source>
        <dbReference type="SAM" id="Phobius"/>
    </source>
</evidence>
<dbReference type="Proteomes" id="UP001430804">
    <property type="component" value="Unassembled WGS sequence"/>
</dbReference>
<reference evidence="2" key="1">
    <citation type="submission" date="2021-07" db="EMBL/GenBank/DDBJ databases">
        <title>Pseudohoeflea marina sp. nov. a polyhydroxyalcanoate-producing bacterium.</title>
        <authorList>
            <person name="Zheng W."/>
            <person name="Yu S."/>
            <person name="Huang Y."/>
        </authorList>
    </citation>
    <scope>NUCLEOTIDE SEQUENCE</scope>
    <source>
        <strain evidence="2">DP4N28-3</strain>
    </source>
</reference>
<dbReference type="RefSeq" id="WP_219201072.1">
    <property type="nucleotide sequence ID" value="NZ_JAHWQX010000002.1"/>
</dbReference>
<keyword evidence="1" id="KW-0812">Transmembrane</keyword>
<name>A0ABS6WMG5_9HYPH</name>
<organism evidence="2 3">
    <name type="scientific">Pseudohoeflea coraliihabitans</name>
    <dbReference type="NCBI Taxonomy" id="2860393"/>
    <lineage>
        <taxon>Bacteria</taxon>
        <taxon>Pseudomonadati</taxon>
        <taxon>Pseudomonadota</taxon>
        <taxon>Alphaproteobacteria</taxon>
        <taxon>Hyphomicrobiales</taxon>
        <taxon>Rhizobiaceae</taxon>
        <taxon>Pseudohoeflea</taxon>
    </lineage>
</organism>
<keyword evidence="1" id="KW-0472">Membrane</keyword>
<dbReference type="EMBL" id="JAHWQX010000002">
    <property type="protein sequence ID" value="MBW3097138.1"/>
    <property type="molecule type" value="Genomic_DNA"/>
</dbReference>
<comment type="caution">
    <text evidence="2">The sequence shown here is derived from an EMBL/GenBank/DDBJ whole genome shotgun (WGS) entry which is preliminary data.</text>
</comment>
<evidence type="ECO:0000313" key="2">
    <source>
        <dbReference type="EMBL" id="MBW3097138.1"/>
    </source>
</evidence>
<keyword evidence="3" id="KW-1185">Reference proteome</keyword>
<keyword evidence="1" id="KW-1133">Transmembrane helix</keyword>
<proteinExistence type="predicted"/>
<sequence length="64" mass="6716">MTREFDRKTARQGSPTGRILLVLVGSLAAAAIVWIAAEVYYNAALEPEVEESVATGAPSPAVAE</sequence>